<comment type="similarity">
    <text evidence="6">Belongs to the YccS/YhfK family.</text>
</comment>
<reference evidence="11" key="1">
    <citation type="journal article" date="2019" name="Int. J. Syst. Evol. Microbiol.">
        <title>The Global Catalogue of Microorganisms (GCM) 10K type strain sequencing project: providing services to taxonomists for standard genome sequencing and annotation.</title>
        <authorList>
            <consortium name="The Broad Institute Genomics Platform"/>
            <consortium name="The Broad Institute Genome Sequencing Center for Infectious Disease"/>
            <person name="Wu L."/>
            <person name="Ma J."/>
        </authorList>
    </citation>
    <scope>NUCLEOTIDE SEQUENCE [LARGE SCALE GENOMIC DNA]</scope>
    <source>
        <strain evidence="11">JCM 17110</strain>
    </source>
</reference>
<evidence type="ECO:0000256" key="6">
    <source>
        <dbReference type="ARBA" id="ARBA00043993"/>
    </source>
</evidence>
<gene>
    <name evidence="10" type="primary">yccS</name>
    <name evidence="10" type="ORF">GCM10022394_08780</name>
</gene>
<feature type="transmembrane region" description="Helical" evidence="7">
    <location>
        <begin position="17"/>
        <end position="36"/>
    </location>
</feature>
<dbReference type="Pfam" id="PF13515">
    <property type="entry name" value="FUSC_2"/>
    <property type="match status" value="1"/>
</dbReference>
<feature type="transmembrane region" description="Helical" evidence="7">
    <location>
        <begin position="139"/>
        <end position="163"/>
    </location>
</feature>
<dbReference type="InterPro" id="IPR049453">
    <property type="entry name" value="Memb_transporter_dom"/>
</dbReference>
<keyword evidence="4 7" id="KW-1133">Transmembrane helix</keyword>
<feature type="domain" description="Integral membrane bound transporter" evidence="9">
    <location>
        <begin position="412"/>
        <end position="530"/>
    </location>
</feature>
<dbReference type="PANTHER" id="PTHR30509">
    <property type="entry name" value="P-HYDROXYBENZOIC ACID EFFLUX PUMP SUBUNIT-RELATED"/>
    <property type="match status" value="1"/>
</dbReference>
<dbReference type="InterPro" id="IPR032692">
    <property type="entry name" value="YccS_N"/>
</dbReference>
<sequence length="748" mass="84862">MPSLLTWLRRILTDSHFFFALKVLLALSSLLLSGWLTGEIQIAVTLALGAMAAALSEVDQSPWGRFRQLLVSLGCFFTAVTAVNLYIDQPLLFGPLLVFGTFVLMLMGAWGASARALGFGTLLVSLYAMQGHLNSPSFWYQPLLLTAGAVWYGLISWLVLLAWPYKQVHEQLAQCYFALSRYLLEKARFFEAPEQEHQQLRHQLAQLNIQLVAALDNTKLMLNRRLHGAEPQDEELSRLLALYLLVMDMHERATSSHYSYQQLKVELEQGNLLTGYQTAQCELGEACYRLGYAILTHNRYRHGKRIAWILSALGDQLDYSHLQRHYPNALLSPMKFLARNMLHLHQALLRAEQLTQPHHPAVLDYSSDRIALARAERPPFWTRLKALLHPNAILFRHGVRLSLCFALGYGLIAGLQLEQGYWILLTILFVCQPSFSATRQRLVQRTLGTLGGILVAMPLLALFPSVGAQLIIMLLSIFIFFTQVKTHYSWAVCFVTLFSLLAFNLLAGSEEQVFLPRLLDTLAGCLLAFIAVWFIWPDWQRRYLPKLMADAMEANADYLAAIIGQFAHSRSEQLDNRITPKQPHQAGIDIDQFAHGRDEQLSYRIARKRAHQADNQLALAWQNIRVEPVPRHWLNLCFDIAYRNHALLSYLSTLGAHRRHADVLQDAQVLVERLRAAAQALRDDQELAAFTPLPSAPRATDDEWEILTQQLLGHITQLVNNLYLLSRGFQQQETLSPVQAEGKIGQQQ</sequence>
<accession>A0ABP6VDE3</accession>
<dbReference type="EMBL" id="BAABCX010000001">
    <property type="protein sequence ID" value="GAA3531719.1"/>
    <property type="molecule type" value="Genomic_DNA"/>
</dbReference>
<dbReference type="PANTHER" id="PTHR30509:SF23">
    <property type="entry name" value="INNER MEMBRANE PROTEIN"/>
    <property type="match status" value="1"/>
</dbReference>
<keyword evidence="2" id="KW-1003">Cell membrane</keyword>
<feature type="transmembrane region" description="Helical" evidence="7">
    <location>
        <begin position="450"/>
        <end position="481"/>
    </location>
</feature>
<evidence type="ECO:0000313" key="11">
    <source>
        <dbReference type="Proteomes" id="UP001500795"/>
    </source>
</evidence>
<feature type="transmembrane region" description="Helical" evidence="7">
    <location>
        <begin position="421"/>
        <end position="438"/>
    </location>
</feature>
<keyword evidence="11" id="KW-1185">Reference proteome</keyword>
<evidence type="ECO:0000256" key="4">
    <source>
        <dbReference type="ARBA" id="ARBA00022989"/>
    </source>
</evidence>
<evidence type="ECO:0000256" key="1">
    <source>
        <dbReference type="ARBA" id="ARBA00004651"/>
    </source>
</evidence>
<feature type="domain" description="Integral membrane protein YccS N-terminal" evidence="8">
    <location>
        <begin position="69"/>
        <end position="346"/>
    </location>
</feature>
<comment type="caution">
    <text evidence="10">The sequence shown here is derived from an EMBL/GenBank/DDBJ whole genome shotgun (WGS) entry which is preliminary data.</text>
</comment>
<feature type="transmembrane region" description="Helical" evidence="7">
    <location>
        <begin position="518"/>
        <end position="536"/>
    </location>
</feature>
<evidence type="ECO:0000259" key="8">
    <source>
        <dbReference type="Pfam" id="PF12805"/>
    </source>
</evidence>
<organism evidence="10 11">
    <name type="scientific">Zobellella aerophila</name>
    <dbReference type="NCBI Taxonomy" id="870480"/>
    <lineage>
        <taxon>Bacteria</taxon>
        <taxon>Pseudomonadati</taxon>
        <taxon>Pseudomonadota</taxon>
        <taxon>Gammaproteobacteria</taxon>
        <taxon>Aeromonadales</taxon>
        <taxon>Aeromonadaceae</taxon>
        <taxon>Zobellella</taxon>
    </lineage>
</organism>
<dbReference type="Proteomes" id="UP001500795">
    <property type="component" value="Unassembled WGS sequence"/>
</dbReference>
<keyword evidence="5 7" id="KW-0472">Membrane</keyword>
<evidence type="ECO:0000256" key="2">
    <source>
        <dbReference type="ARBA" id="ARBA00022475"/>
    </source>
</evidence>
<evidence type="ECO:0000259" key="9">
    <source>
        <dbReference type="Pfam" id="PF13515"/>
    </source>
</evidence>
<feature type="transmembrane region" description="Helical" evidence="7">
    <location>
        <begin position="393"/>
        <end position="415"/>
    </location>
</feature>
<evidence type="ECO:0000313" key="10">
    <source>
        <dbReference type="EMBL" id="GAA3531719.1"/>
    </source>
</evidence>
<feature type="transmembrane region" description="Helical" evidence="7">
    <location>
        <begin position="70"/>
        <end position="87"/>
    </location>
</feature>
<evidence type="ECO:0000256" key="3">
    <source>
        <dbReference type="ARBA" id="ARBA00022692"/>
    </source>
</evidence>
<protein>
    <submittedName>
        <fullName evidence="10">YccS family putative transporter</fullName>
    </submittedName>
</protein>
<keyword evidence="3 7" id="KW-0812">Transmembrane</keyword>
<name>A0ABP6VDE3_9GAMM</name>
<proteinExistence type="inferred from homology"/>
<dbReference type="Pfam" id="PF12805">
    <property type="entry name" value="FUSC-like"/>
    <property type="match status" value="1"/>
</dbReference>
<comment type="subcellular location">
    <subcellularLocation>
        <location evidence="1">Cell membrane</location>
        <topology evidence="1">Multi-pass membrane protein</topology>
    </subcellularLocation>
</comment>
<feature type="transmembrane region" description="Helical" evidence="7">
    <location>
        <begin position="487"/>
        <end position="506"/>
    </location>
</feature>
<evidence type="ECO:0000256" key="7">
    <source>
        <dbReference type="SAM" id="Phobius"/>
    </source>
</evidence>
<evidence type="ECO:0000256" key="5">
    <source>
        <dbReference type="ARBA" id="ARBA00023136"/>
    </source>
</evidence>
<feature type="transmembrane region" description="Helical" evidence="7">
    <location>
        <begin position="93"/>
        <end position="110"/>
    </location>
</feature>
<dbReference type="RefSeq" id="WP_344955127.1">
    <property type="nucleotide sequence ID" value="NZ_BAABCX010000001.1"/>
</dbReference>